<dbReference type="InterPro" id="IPR002937">
    <property type="entry name" value="Amino_oxidase"/>
</dbReference>
<keyword evidence="3" id="KW-0732">Signal</keyword>
<keyword evidence="8" id="KW-0812">Transmembrane</keyword>
<comment type="cofactor">
    <cofactor evidence="1">
        <name>FAD</name>
        <dbReference type="ChEBI" id="CHEBI:57692"/>
    </cofactor>
</comment>
<keyword evidence="8" id="KW-1133">Transmembrane helix</keyword>
<evidence type="ECO:0000256" key="7">
    <source>
        <dbReference type="ARBA" id="ARBA00023027"/>
    </source>
</evidence>
<accession>A0ABS2FG91</accession>
<dbReference type="InterPro" id="IPR036527">
    <property type="entry name" value="SCP2_sterol-bd_dom_sf"/>
</dbReference>
<evidence type="ECO:0000256" key="2">
    <source>
        <dbReference type="ARBA" id="ARBA00022630"/>
    </source>
</evidence>
<dbReference type="Gene3D" id="3.50.50.60">
    <property type="entry name" value="FAD/NAD(P)-binding domain"/>
    <property type="match status" value="2"/>
</dbReference>
<evidence type="ECO:0000256" key="4">
    <source>
        <dbReference type="ARBA" id="ARBA00022827"/>
    </source>
</evidence>
<keyword evidence="8" id="KW-0472">Membrane</keyword>
<name>A0ABS2FG91_9CLOT</name>
<dbReference type="InterPro" id="IPR036188">
    <property type="entry name" value="FAD/NAD-bd_sf"/>
</dbReference>
<keyword evidence="7" id="KW-0520">NAD</keyword>
<keyword evidence="2" id="KW-0285">Flavoprotein</keyword>
<proteinExistence type="predicted"/>
<keyword evidence="12" id="KW-1185">Reference proteome</keyword>
<evidence type="ECO:0000256" key="3">
    <source>
        <dbReference type="ARBA" id="ARBA00022729"/>
    </source>
</evidence>
<feature type="transmembrane region" description="Helical" evidence="8">
    <location>
        <begin position="649"/>
        <end position="668"/>
    </location>
</feature>
<feature type="domain" description="Amine oxidase" evidence="9">
    <location>
        <begin position="12"/>
        <end position="483"/>
    </location>
</feature>
<dbReference type="InterPro" id="IPR001613">
    <property type="entry name" value="Flavin_amine_oxidase"/>
</dbReference>
<dbReference type="Gene3D" id="3.30.1050.10">
    <property type="entry name" value="SCP2 sterol-binding domain"/>
    <property type="match status" value="1"/>
</dbReference>
<feature type="transmembrane region" description="Helical" evidence="8">
    <location>
        <begin position="706"/>
        <end position="723"/>
    </location>
</feature>
<evidence type="ECO:0000256" key="5">
    <source>
        <dbReference type="ARBA" id="ARBA00022857"/>
    </source>
</evidence>
<dbReference type="InterPro" id="IPR052206">
    <property type="entry name" value="Retinol_saturase"/>
</dbReference>
<feature type="transmembrane region" description="Helical" evidence="8">
    <location>
        <begin position="626"/>
        <end position="643"/>
    </location>
</feature>
<dbReference type="InterPro" id="IPR003033">
    <property type="entry name" value="SCP2_sterol-bd_dom"/>
</dbReference>
<dbReference type="EMBL" id="JACJLL010000043">
    <property type="protein sequence ID" value="MBM6819361.1"/>
    <property type="molecule type" value="Genomic_DNA"/>
</dbReference>
<dbReference type="SUPFAM" id="SSF51905">
    <property type="entry name" value="FAD/NAD(P)-binding domain"/>
    <property type="match status" value="1"/>
</dbReference>
<dbReference type="Pfam" id="PF01593">
    <property type="entry name" value="Amino_oxidase"/>
    <property type="match status" value="1"/>
</dbReference>
<dbReference type="PANTHER" id="PTHR46091:SF3">
    <property type="entry name" value="AMINE OXIDASE DOMAIN-CONTAINING PROTEIN"/>
    <property type="match status" value="1"/>
</dbReference>
<dbReference type="PRINTS" id="PR00757">
    <property type="entry name" value="AMINEOXDASEF"/>
</dbReference>
<keyword evidence="6" id="KW-0560">Oxidoreductase</keyword>
<dbReference type="Proteomes" id="UP000767334">
    <property type="component" value="Unassembled WGS sequence"/>
</dbReference>
<feature type="transmembrane region" description="Helical" evidence="8">
    <location>
        <begin position="744"/>
        <end position="770"/>
    </location>
</feature>
<dbReference type="Pfam" id="PF02036">
    <property type="entry name" value="SCP2"/>
    <property type="match status" value="1"/>
</dbReference>
<evidence type="ECO:0000313" key="11">
    <source>
        <dbReference type="EMBL" id="MBM6819361.1"/>
    </source>
</evidence>
<evidence type="ECO:0000313" key="12">
    <source>
        <dbReference type="Proteomes" id="UP000767334"/>
    </source>
</evidence>
<protein>
    <submittedName>
        <fullName evidence="11">FAD-dependent oxidoreductase</fullName>
    </submittedName>
</protein>
<comment type="caution">
    <text evidence="11">The sequence shown here is derived from an EMBL/GenBank/DDBJ whole genome shotgun (WGS) entry which is preliminary data.</text>
</comment>
<evidence type="ECO:0000256" key="1">
    <source>
        <dbReference type="ARBA" id="ARBA00001974"/>
    </source>
</evidence>
<dbReference type="RefSeq" id="WP_204572252.1">
    <property type="nucleotide sequence ID" value="NZ_JACJLL010000043.1"/>
</dbReference>
<feature type="transmembrane region" description="Helical" evidence="8">
    <location>
        <begin position="680"/>
        <end position="700"/>
    </location>
</feature>
<gene>
    <name evidence="11" type="ORF">H6A19_08430</name>
</gene>
<evidence type="ECO:0000256" key="6">
    <source>
        <dbReference type="ARBA" id="ARBA00023002"/>
    </source>
</evidence>
<organism evidence="11 12">
    <name type="scientific">Clostridium saudiense</name>
    <dbReference type="NCBI Taxonomy" id="1414720"/>
    <lineage>
        <taxon>Bacteria</taxon>
        <taxon>Bacillati</taxon>
        <taxon>Bacillota</taxon>
        <taxon>Clostridia</taxon>
        <taxon>Eubacteriales</taxon>
        <taxon>Clostridiaceae</taxon>
        <taxon>Clostridium</taxon>
    </lineage>
</organism>
<keyword evidence="5" id="KW-0521">NADP</keyword>
<keyword evidence="4" id="KW-0274">FAD</keyword>
<evidence type="ECO:0000259" key="9">
    <source>
        <dbReference type="Pfam" id="PF01593"/>
    </source>
</evidence>
<evidence type="ECO:0000259" key="10">
    <source>
        <dbReference type="Pfam" id="PF02036"/>
    </source>
</evidence>
<sequence>MKYDVIIIGGGLAGLSSALKLSQNGKKVAVFEKHFMAGGYATNFKRKDKDGNLYVFDVSLHGIGGLLPGNAFYNHMKDINMIDKVEVLRKKETGTIYSNGCEIDVPDTFEKYRDHLVNRYTSYKDKIYKLFKEIYSLKEEMESGKAPVIYQKMQDISLYNYLKSFIDDEKFIEEFSFLWLYYGLPPKKLNALFYMLAWISYHIGGTFYIKGGAGKLSDTFVEEIKKNGGEVYLSNEIVKIDIEGNNVTAVHTRRGNKYNAEKFIFACDPNHLINLMDNNNENVIEYKKKLDNNDVGISLSQLYIGLDCKTTEVGITKADYFISNGVNYEDAYKNILEGNYSDNILGLTSYDVLDPDLNKDVGVFVVVFGDHIKNWPQYKSEEYKRKKEEITNEILENVYKNFPNVKGHIKVLELGTPHTMKRYTNNTQGAVYGWEQNIRQGGFNRLSNKSDFNNVFLSGAWTNPGGGFEGAITGGILTAERILKEDSKIKNNIKVGNNDLSDPDIPLKQFMIGMTANFDNATVSKHENYLLEFIFDDKDIYYIEIKNRKAKLLNKKIDRKSDVIVKTSYKVWYNIAFNGLDGRGAMFDGKLSVLGDADIFMNIPKYFNTSSLGDEPIVKRRKLNTIFWLVLTLIPWIVSGAISRFYNDGIGISLFSILYTALIIVFIKPKQFKEITMLEGLTFISFALYGILYKFAPIVFEAISSYILKIILIGAFFISAIIKKPITSDYSKQSYKDSMTRTKLFTDINIVITLLWAVIFAIQLIISLIISAPWNNLDQILSIVGLIISYYYPKIKLGE</sequence>
<reference evidence="11 12" key="1">
    <citation type="journal article" date="2021" name="Sci. Rep.">
        <title>The distribution of antibiotic resistance genes in chicken gut microbiota commensals.</title>
        <authorList>
            <person name="Juricova H."/>
            <person name="Matiasovicova J."/>
            <person name="Kubasova T."/>
            <person name="Cejkova D."/>
            <person name="Rychlik I."/>
        </authorList>
    </citation>
    <scope>NUCLEOTIDE SEQUENCE [LARGE SCALE GENOMIC DNA]</scope>
    <source>
        <strain evidence="11 12">An435</strain>
    </source>
</reference>
<dbReference type="PANTHER" id="PTHR46091">
    <property type="entry name" value="BLR7054 PROTEIN"/>
    <property type="match status" value="1"/>
</dbReference>
<dbReference type="SUPFAM" id="SSF55718">
    <property type="entry name" value="SCP-like"/>
    <property type="match status" value="1"/>
</dbReference>
<evidence type="ECO:0000256" key="8">
    <source>
        <dbReference type="SAM" id="Phobius"/>
    </source>
</evidence>
<feature type="domain" description="SCP2" evidence="10">
    <location>
        <begin position="525"/>
        <end position="603"/>
    </location>
</feature>